<accession>A0ABU3NWF8</accession>
<organism evidence="1 2">
    <name type="scientific">Anaeroselena agilis</name>
    <dbReference type="NCBI Taxonomy" id="3063788"/>
    <lineage>
        <taxon>Bacteria</taxon>
        <taxon>Bacillati</taxon>
        <taxon>Bacillota</taxon>
        <taxon>Negativicutes</taxon>
        <taxon>Acetonemataceae</taxon>
        <taxon>Anaeroselena</taxon>
    </lineage>
</organism>
<dbReference type="RefSeq" id="WP_413779660.1">
    <property type="nucleotide sequence ID" value="NZ_JAUOZS010000001.1"/>
</dbReference>
<sequence>MPDRCRRCGRYKRPSFDELCPRCRRRHGRAIAFDLFRPAFEPGISALERHRRINEILGLR</sequence>
<comment type="caution">
    <text evidence="1">The sequence shown here is derived from an EMBL/GenBank/DDBJ whole genome shotgun (WGS) entry which is preliminary data.</text>
</comment>
<gene>
    <name evidence="1" type="ORF">Q4T40_07795</name>
</gene>
<evidence type="ECO:0000313" key="1">
    <source>
        <dbReference type="EMBL" id="MDT8901136.1"/>
    </source>
</evidence>
<protein>
    <submittedName>
        <fullName evidence="1">Uncharacterized protein</fullName>
    </submittedName>
</protein>
<evidence type="ECO:0000313" key="2">
    <source>
        <dbReference type="Proteomes" id="UP001254848"/>
    </source>
</evidence>
<dbReference type="Proteomes" id="UP001254848">
    <property type="component" value="Unassembled WGS sequence"/>
</dbReference>
<proteinExistence type="predicted"/>
<keyword evidence="2" id="KW-1185">Reference proteome</keyword>
<reference evidence="1 2" key="1">
    <citation type="submission" date="2023-07" db="EMBL/GenBank/DDBJ databases">
        <title>The novel representative of Negativicutes class, Anaeroselena agilis gen. nov. sp. nov.</title>
        <authorList>
            <person name="Prokofeva M.I."/>
            <person name="Elcheninov A.G."/>
            <person name="Klyukina A."/>
            <person name="Kublanov I.V."/>
            <person name="Frolov E.N."/>
            <person name="Podosokorskaya O.A."/>
        </authorList>
    </citation>
    <scope>NUCLEOTIDE SEQUENCE [LARGE SCALE GENOMIC DNA]</scope>
    <source>
        <strain evidence="1 2">4137-cl</strain>
    </source>
</reference>
<dbReference type="EMBL" id="JAUOZS010000001">
    <property type="protein sequence ID" value="MDT8901136.1"/>
    <property type="molecule type" value="Genomic_DNA"/>
</dbReference>
<name>A0ABU3NWF8_9FIRM</name>